<gene>
    <name evidence="1" type="ORF">NQ176_g10430</name>
</gene>
<organism evidence="1 2">
    <name type="scientific">Zarea fungicola</name>
    <dbReference type="NCBI Taxonomy" id="93591"/>
    <lineage>
        <taxon>Eukaryota</taxon>
        <taxon>Fungi</taxon>
        <taxon>Dikarya</taxon>
        <taxon>Ascomycota</taxon>
        <taxon>Pezizomycotina</taxon>
        <taxon>Sordariomycetes</taxon>
        <taxon>Hypocreomycetidae</taxon>
        <taxon>Hypocreales</taxon>
        <taxon>Cordycipitaceae</taxon>
        <taxon>Zarea</taxon>
    </lineage>
</organism>
<accession>A0ACC1MG67</accession>
<reference evidence="1" key="1">
    <citation type="submission" date="2022-08" db="EMBL/GenBank/DDBJ databases">
        <title>Genome Sequence of Lecanicillium fungicola.</title>
        <authorList>
            <person name="Buettner E."/>
        </authorList>
    </citation>
    <scope>NUCLEOTIDE SEQUENCE</scope>
    <source>
        <strain evidence="1">Babe33</strain>
    </source>
</reference>
<name>A0ACC1MG67_9HYPO</name>
<sequence length="434" mass="48425">MATQQILFAETIAGMKKAFKRKAYDYYSNRGHKLKKKARFAHKGQLVPAAGPSAYKEVSPKTRRQAGVEIAANEIDYAGVRRSIIYRNPPLVDDDGYEVFSEDDTERIENAVQSAAELNPYTNIRIEHALAPLTAVTDLSSHPTLAKPFVSKTLPDLVDHSCRLMRKENQSLWEVRQLWTSLYGDSTWMPCEVMISGTDAELYTQDQVGRRLELLSKKSGLATVNGDDAVDGEKRNGTASENGDDTNNEGDVSMFEAETSNGSPQTKGNAFKNGQDTAVDDNKDTVAKRADEVVDEMSGTLAAESGDVEDGDVDTFVHPMFLPPPNARPDRDLGLPASEADDIRRLLALYVQKQEEVCRGTDRLHRGLLKAQRLRADVLHWSKAEAHCGPNRDMSDGEDWYDREEWGLDEDLKKGQDEEEEDTTTQGKKTRARR</sequence>
<keyword evidence="2" id="KW-1185">Reference proteome</keyword>
<proteinExistence type="predicted"/>
<protein>
    <submittedName>
        <fullName evidence="1">Uncharacterized protein</fullName>
    </submittedName>
</protein>
<evidence type="ECO:0000313" key="2">
    <source>
        <dbReference type="Proteomes" id="UP001143910"/>
    </source>
</evidence>
<evidence type="ECO:0000313" key="1">
    <source>
        <dbReference type="EMBL" id="KAJ2965834.1"/>
    </source>
</evidence>
<comment type="caution">
    <text evidence="1">The sequence shown here is derived from an EMBL/GenBank/DDBJ whole genome shotgun (WGS) entry which is preliminary data.</text>
</comment>
<dbReference type="Proteomes" id="UP001143910">
    <property type="component" value="Unassembled WGS sequence"/>
</dbReference>
<dbReference type="EMBL" id="JANJQO010002837">
    <property type="protein sequence ID" value="KAJ2965834.1"/>
    <property type="molecule type" value="Genomic_DNA"/>
</dbReference>